<dbReference type="FunFam" id="3.40.640.10:FF:000084">
    <property type="entry name" value="IscS-like cysteine desulfurase"/>
    <property type="match status" value="1"/>
</dbReference>
<comment type="caution">
    <text evidence="20">The sequence shown here is derived from an EMBL/GenBank/DDBJ whole genome shotgun (WGS) entry which is preliminary data.</text>
</comment>
<proteinExistence type="inferred from homology"/>
<feature type="domain" description="PurM-like N-terminal" evidence="18">
    <location>
        <begin position="443"/>
        <end position="550"/>
    </location>
</feature>
<dbReference type="NCBIfam" id="TIGR00476">
    <property type="entry name" value="selD"/>
    <property type="match status" value="1"/>
</dbReference>
<comment type="similarity">
    <text evidence="3 15">Belongs to the selenophosphate synthase 1 family. Class I subfamily.</text>
</comment>
<feature type="domain" description="Aminotransferase class V" evidence="17">
    <location>
        <begin position="6"/>
        <end position="365"/>
    </location>
</feature>
<reference evidence="20" key="1">
    <citation type="submission" date="2019-03" db="EMBL/GenBank/DDBJ databases">
        <title>Lake Tanganyika Metagenome-Assembled Genomes (MAGs).</title>
        <authorList>
            <person name="Tran P."/>
        </authorList>
    </citation>
    <scope>NUCLEOTIDE SEQUENCE</scope>
    <source>
        <strain evidence="20">M_DeepCast_400m_m2_100</strain>
    </source>
</reference>
<dbReference type="CDD" id="cd02195">
    <property type="entry name" value="SelD"/>
    <property type="match status" value="1"/>
</dbReference>
<evidence type="ECO:0000259" key="18">
    <source>
        <dbReference type="Pfam" id="PF00586"/>
    </source>
</evidence>
<evidence type="ECO:0000256" key="16">
    <source>
        <dbReference type="RuleBase" id="RU004504"/>
    </source>
</evidence>
<evidence type="ECO:0000256" key="14">
    <source>
        <dbReference type="ARBA" id="ARBA00050776"/>
    </source>
</evidence>
<feature type="binding site" description="in other chain" evidence="15">
    <location>
        <position position="414"/>
    </location>
    <ligand>
        <name>ATP</name>
        <dbReference type="ChEBI" id="CHEBI:30616"/>
        <note>ligand shared between dimeric partners</note>
    </ligand>
</feature>
<feature type="binding site" description="in other chain" evidence="15">
    <location>
        <begin position="441"/>
        <end position="443"/>
    </location>
    <ligand>
        <name>ATP</name>
        <dbReference type="ChEBI" id="CHEBI:30616"/>
        <note>ligand shared between dimeric partners</note>
    </ligand>
</feature>
<name>A0A937X995_UNCEI</name>
<feature type="site" description="Important for catalytic activity" evidence="15">
    <location>
        <position position="414"/>
    </location>
</feature>
<feature type="binding site" description="in other chain" evidence="15">
    <location>
        <position position="461"/>
    </location>
    <ligand>
        <name>ATP</name>
        <dbReference type="ChEBI" id="CHEBI:30616"/>
        <note>ligand shared between dimeric partners</note>
    </ligand>
</feature>
<evidence type="ECO:0000256" key="3">
    <source>
        <dbReference type="ARBA" id="ARBA00008026"/>
    </source>
</evidence>
<dbReference type="GO" id="GO:0000287">
    <property type="term" value="F:magnesium ion binding"/>
    <property type="evidence" value="ECO:0007669"/>
    <property type="project" value="UniProtKB-UniRule"/>
</dbReference>
<evidence type="ECO:0000256" key="11">
    <source>
        <dbReference type="ARBA" id="ARBA00023004"/>
    </source>
</evidence>
<dbReference type="GO" id="GO:0031071">
    <property type="term" value="F:cysteine desulfurase activity"/>
    <property type="evidence" value="ECO:0007669"/>
    <property type="project" value="UniProtKB-EC"/>
</dbReference>
<dbReference type="FunFam" id="3.30.1330.10:FF:000003">
    <property type="entry name" value="Selenide, water dikinase"/>
    <property type="match status" value="1"/>
</dbReference>
<keyword evidence="8 15" id="KW-0067">ATP-binding</keyword>
<keyword evidence="9 15" id="KW-0460">Magnesium</keyword>
<comment type="cofactor">
    <cofactor evidence="15">
        <name>Mg(2+)</name>
        <dbReference type="ChEBI" id="CHEBI:18420"/>
    </cofactor>
    <text evidence="15">Binds 1 Mg(2+) ion per monomer.</text>
</comment>
<keyword evidence="10" id="KW-0663">Pyridoxal phosphate</keyword>
<feature type="binding site" evidence="15">
    <location>
        <position position="484"/>
    </location>
    <ligand>
        <name>Mg(2+)</name>
        <dbReference type="ChEBI" id="CHEBI:18420"/>
    </ligand>
</feature>
<evidence type="ECO:0000256" key="1">
    <source>
        <dbReference type="ARBA" id="ARBA00001933"/>
    </source>
</evidence>
<dbReference type="SUPFAM" id="SSF53383">
    <property type="entry name" value="PLP-dependent transferases"/>
    <property type="match status" value="1"/>
</dbReference>
<dbReference type="PANTHER" id="PTHR11601:SF34">
    <property type="entry name" value="CYSTEINE DESULFURASE"/>
    <property type="match status" value="1"/>
</dbReference>
<dbReference type="InterPro" id="IPR010918">
    <property type="entry name" value="PurM-like_C_dom"/>
</dbReference>
<dbReference type="Gene3D" id="3.90.1150.10">
    <property type="entry name" value="Aspartate Aminotransferase, domain 1"/>
    <property type="match status" value="1"/>
</dbReference>
<evidence type="ECO:0000259" key="17">
    <source>
        <dbReference type="Pfam" id="PF00266"/>
    </source>
</evidence>
<dbReference type="GO" id="GO:0016260">
    <property type="term" value="P:selenocysteine biosynthetic process"/>
    <property type="evidence" value="ECO:0007669"/>
    <property type="project" value="InterPro"/>
</dbReference>
<dbReference type="InterPro" id="IPR020578">
    <property type="entry name" value="Aminotrans_V_PyrdxlP_BS"/>
</dbReference>
<dbReference type="InterPro" id="IPR016188">
    <property type="entry name" value="PurM-like_N"/>
</dbReference>
<comment type="similarity">
    <text evidence="2">Belongs to the class-V pyridoxal-phosphate-dependent aminotransferase family. NifS/IscS subfamily.</text>
</comment>
<dbReference type="InterPro" id="IPR004536">
    <property type="entry name" value="SPS/SelD"/>
</dbReference>
<dbReference type="Pfam" id="PF00266">
    <property type="entry name" value="Aminotran_5"/>
    <property type="match status" value="1"/>
</dbReference>
<dbReference type="EC" id="2.7.9.3" evidence="15"/>
<keyword evidence="6 15" id="KW-0547">Nucleotide-binding</keyword>
<keyword evidence="7 15" id="KW-0418">Kinase</keyword>
<evidence type="ECO:0000313" key="20">
    <source>
        <dbReference type="EMBL" id="MBM3317560.1"/>
    </source>
</evidence>
<organism evidence="20 21">
    <name type="scientific">Eiseniibacteriota bacterium</name>
    <dbReference type="NCBI Taxonomy" id="2212470"/>
    <lineage>
        <taxon>Bacteria</taxon>
        <taxon>Candidatus Eiseniibacteriota</taxon>
    </lineage>
</organism>
<dbReference type="Pfam" id="PF00586">
    <property type="entry name" value="AIRS"/>
    <property type="match status" value="1"/>
</dbReference>
<sequence>MPPAIIYLDYNATTPIAPEVAAAMRPFLDGRFGNPSSSHALGVEARLAVERARRQIADLLEAQPDEIVFTSGGSESNNAAIRGVAEVLGNRGRHIVTSAVEHPAVSEVCRHLEGGGFRVTRLPVDGRGRVDPEAVAGAITPETILITIMHANNEVGTLQPIAEIARIARARGVLFHSDGAQAVGKVRTSVRDLGIDLYSLAGHKFYAPKGIGALYVRRGTPLARFMLGADHEQGRRAGTENVLAIVGLGQAAEIAARDLEGHARHMRGRRDRLQEALQAGFPGLCVHAAGAERLPNTLSVAFPGLEANTILDELSGVAASAGAACHAGEVHLSPVLEAMGVPERVAMGTLRFSVGRETTADEVDRAAAEVIAAARRLWGAEEETEAGATAGTPGDPAGTIRLTHFTRGLGCACKIRPQALESILARLEKPTDPALLVGAETSDDAAVYRLAPDLAIVETLDFFTPIVDDPRAFGAIAAANALSDIYAMGARPLFALNIVGFPLRRLPLSVLDEILRGAADTARAAGIPIAGGHSVEDSEPKFGWAVTGLVDPGRVLRNCTARPGDALILTKPLGLGVLATAAKRGAAGADLVARGTAVMATLNRAAAETMSRFPVTACTDVTGFGLVGHLLEMTAGSGVDAVIWHESVPLLSGVRELALAGLVPGGTRDNLEHAGAGVDWSERIPPVERLLLCDAQTSGGLLISLPEAFAGELLAALRDAGVEDPAWIGRMTEPGPGRIRILHGRRGAEEPRGRTA</sequence>
<evidence type="ECO:0000256" key="7">
    <source>
        <dbReference type="ARBA" id="ARBA00022777"/>
    </source>
</evidence>
<dbReference type="Gene3D" id="3.90.650.10">
    <property type="entry name" value="PurM-like C-terminal domain"/>
    <property type="match status" value="1"/>
</dbReference>
<evidence type="ECO:0000256" key="6">
    <source>
        <dbReference type="ARBA" id="ARBA00022741"/>
    </source>
</evidence>
<feature type="binding site" description="in other chain" evidence="15">
    <location>
        <position position="484"/>
    </location>
    <ligand>
        <name>ATP</name>
        <dbReference type="ChEBI" id="CHEBI:30616"/>
        <note>ligand shared between dimeric partners</note>
    </ligand>
</feature>
<accession>A0A937X995</accession>
<dbReference type="InterPro" id="IPR015421">
    <property type="entry name" value="PyrdxlP-dep_Trfase_major"/>
</dbReference>
<dbReference type="GO" id="GO:0005524">
    <property type="term" value="F:ATP binding"/>
    <property type="evidence" value="ECO:0007669"/>
    <property type="project" value="UniProtKB-UniRule"/>
</dbReference>
<evidence type="ECO:0000256" key="12">
    <source>
        <dbReference type="ARBA" id="ARBA00023014"/>
    </source>
</evidence>
<dbReference type="InterPro" id="IPR036676">
    <property type="entry name" value="PurM-like_C_sf"/>
</dbReference>
<dbReference type="Gene3D" id="1.10.260.50">
    <property type="match status" value="1"/>
</dbReference>
<dbReference type="AlphaFoldDB" id="A0A937X995"/>
<evidence type="ECO:0000256" key="2">
    <source>
        <dbReference type="ARBA" id="ARBA00006490"/>
    </source>
</evidence>
<dbReference type="Pfam" id="PF02769">
    <property type="entry name" value="AIRS_C"/>
    <property type="match status" value="1"/>
</dbReference>
<dbReference type="InterPro" id="IPR036921">
    <property type="entry name" value="PurM-like_N_sf"/>
</dbReference>
<evidence type="ECO:0000256" key="5">
    <source>
        <dbReference type="ARBA" id="ARBA00022723"/>
    </source>
</evidence>
<dbReference type="Gene3D" id="3.40.640.10">
    <property type="entry name" value="Type I PLP-dependent aspartate aminotransferase-like (Major domain)"/>
    <property type="match status" value="1"/>
</dbReference>
<evidence type="ECO:0000256" key="13">
    <source>
        <dbReference type="ARBA" id="ARBA00023266"/>
    </source>
</evidence>
<dbReference type="Gene3D" id="3.30.1330.10">
    <property type="entry name" value="PurM-like, N-terminal domain"/>
    <property type="match status" value="1"/>
</dbReference>
<evidence type="ECO:0000256" key="8">
    <source>
        <dbReference type="ARBA" id="ARBA00022840"/>
    </source>
</evidence>
<dbReference type="InterPro" id="IPR015422">
    <property type="entry name" value="PyrdxlP-dep_Trfase_small"/>
</dbReference>
<dbReference type="InterPro" id="IPR023061">
    <property type="entry name" value="SelD_I"/>
</dbReference>
<dbReference type="GO" id="GO:0051536">
    <property type="term" value="F:iron-sulfur cluster binding"/>
    <property type="evidence" value="ECO:0007669"/>
    <property type="project" value="UniProtKB-KW"/>
</dbReference>
<dbReference type="InterPro" id="IPR015424">
    <property type="entry name" value="PyrdxlP-dep_Trfase"/>
</dbReference>
<protein>
    <recommendedName>
        <fullName evidence="15">Selenide, water dikinase</fullName>
        <ecNumber evidence="15">2.7.9.3</ecNumber>
    </recommendedName>
    <alternativeName>
        <fullName evidence="15">Selenium donor protein</fullName>
    </alternativeName>
    <alternativeName>
        <fullName evidence="15">Selenophosphate synthase</fullName>
    </alternativeName>
</protein>
<comment type="catalytic activity">
    <reaction evidence="14">
        <text>(sulfur carrier)-H + L-cysteine = (sulfur carrier)-SH + L-alanine</text>
        <dbReference type="Rhea" id="RHEA:43892"/>
        <dbReference type="Rhea" id="RHEA-COMP:14737"/>
        <dbReference type="Rhea" id="RHEA-COMP:14739"/>
        <dbReference type="ChEBI" id="CHEBI:29917"/>
        <dbReference type="ChEBI" id="CHEBI:35235"/>
        <dbReference type="ChEBI" id="CHEBI:57972"/>
        <dbReference type="ChEBI" id="CHEBI:64428"/>
        <dbReference type="EC" id="2.8.1.7"/>
    </reaction>
</comment>
<dbReference type="SUPFAM" id="SSF56042">
    <property type="entry name" value="PurM C-terminal domain-like"/>
    <property type="match status" value="1"/>
</dbReference>
<feature type="active site" evidence="15">
    <location>
        <position position="411"/>
    </location>
</feature>
<evidence type="ECO:0000259" key="19">
    <source>
        <dbReference type="Pfam" id="PF02769"/>
    </source>
</evidence>
<comment type="subunit">
    <text evidence="15">Homodimer.</text>
</comment>
<evidence type="ECO:0000256" key="4">
    <source>
        <dbReference type="ARBA" id="ARBA00022679"/>
    </source>
</evidence>
<keyword evidence="4 15" id="KW-0808">Transferase</keyword>
<dbReference type="GO" id="GO:0004756">
    <property type="term" value="F:selenide, water dikinase activity"/>
    <property type="evidence" value="ECO:0007669"/>
    <property type="project" value="UniProtKB-UniRule"/>
</dbReference>
<feature type="binding site" evidence="15">
    <location>
        <position position="620"/>
    </location>
    <ligand>
        <name>Mg(2+)</name>
        <dbReference type="ChEBI" id="CHEBI:18420"/>
    </ligand>
</feature>
<evidence type="ECO:0000313" key="21">
    <source>
        <dbReference type="Proteomes" id="UP000748308"/>
    </source>
</evidence>
<evidence type="ECO:0000256" key="10">
    <source>
        <dbReference type="ARBA" id="ARBA00022898"/>
    </source>
</evidence>
<keyword evidence="11" id="KW-0408">Iron</keyword>
<keyword evidence="13 15" id="KW-0711">Selenium</keyword>
<gene>
    <name evidence="15 20" type="primary">selD</name>
    <name evidence="20" type="ORF">FJY75_06870</name>
</gene>
<dbReference type="EMBL" id="VGIY01000143">
    <property type="protein sequence ID" value="MBM3317560.1"/>
    <property type="molecule type" value="Genomic_DNA"/>
</dbReference>
<feature type="binding site" evidence="15">
    <location>
        <position position="444"/>
    </location>
    <ligand>
        <name>Mg(2+)</name>
        <dbReference type="ChEBI" id="CHEBI:18420"/>
    </ligand>
</feature>
<dbReference type="PROSITE" id="PS00595">
    <property type="entry name" value="AA_TRANSFER_CLASS_5"/>
    <property type="match status" value="1"/>
</dbReference>
<keyword evidence="12" id="KW-0411">Iron-sulfur</keyword>
<comment type="function">
    <text evidence="15">Synthesizes selenophosphate from selenide and ATP.</text>
</comment>
<dbReference type="NCBIfam" id="NF002098">
    <property type="entry name" value="PRK00943.1"/>
    <property type="match status" value="1"/>
</dbReference>
<comment type="catalytic activity">
    <reaction evidence="15">
        <text>hydrogenselenide + ATP + H2O = selenophosphate + AMP + phosphate + 2 H(+)</text>
        <dbReference type="Rhea" id="RHEA:18737"/>
        <dbReference type="ChEBI" id="CHEBI:15377"/>
        <dbReference type="ChEBI" id="CHEBI:15378"/>
        <dbReference type="ChEBI" id="CHEBI:16144"/>
        <dbReference type="ChEBI" id="CHEBI:29317"/>
        <dbReference type="ChEBI" id="CHEBI:30616"/>
        <dbReference type="ChEBI" id="CHEBI:43474"/>
        <dbReference type="ChEBI" id="CHEBI:456215"/>
        <dbReference type="EC" id="2.7.9.3"/>
    </reaction>
</comment>
<dbReference type="PANTHER" id="PTHR11601">
    <property type="entry name" value="CYSTEINE DESULFURYLASE FAMILY MEMBER"/>
    <property type="match status" value="1"/>
</dbReference>
<dbReference type="SUPFAM" id="SSF55326">
    <property type="entry name" value="PurM N-terminal domain-like"/>
    <property type="match status" value="1"/>
</dbReference>
<feature type="domain" description="PurM-like C-terminal" evidence="19">
    <location>
        <begin position="562"/>
        <end position="737"/>
    </location>
</feature>
<comment type="cofactor">
    <cofactor evidence="1 16">
        <name>pyridoxal 5'-phosphate</name>
        <dbReference type="ChEBI" id="CHEBI:597326"/>
    </cofactor>
</comment>
<evidence type="ECO:0000256" key="15">
    <source>
        <dbReference type="HAMAP-Rule" id="MF_00625"/>
    </source>
</evidence>
<keyword evidence="5 15" id="KW-0479">Metal-binding</keyword>
<feature type="binding site" evidence="15">
    <location>
        <begin position="532"/>
        <end position="534"/>
    </location>
    <ligand>
        <name>ATP</name>
        <dbReference type="ChEBI" id="CHEBI:30616"/>
        <note>ligand shared between dimeric partners</note>
    </ligand>
</feature>
<dbReference type="InterPro" id="IPR000192">
    <property type="entry name" value="Aminotrans_V_dom"/>
</dbReference>
<dbReference type="HAMAP" id="MF_00625">
    <property type="entry name" value="SelD"/>
    <property type="match status" value="1"/>
</dbReference>
<evidence type="ECO:0000256" key="9">
    <source>
        <dbReference type="ARBA" id="ARBA00022842"/>
    </source>
</evidence>
<dbReference type="Proteomes" id="UP000748308">
    <property type="component" value="Unassembled WGS sequence"/>
</dbReference>